<proteinExistence type="predicted"/>
<protein>
    <submittedName>
        <fullName evidence="1">Uncharacterized protein</fullName>
    </submittedName>
</protein>
<organism evidence="1 2">
    <name type="scientific">Setaria italica</name>
    <name type="common">Foxtail millet</name>
    <name type="synonym">Panicum italicum</name>
    <dbReference type="NCBI Taxonomy" id="4555"/>
    <lineage>
        <taxon>Eukaryota</taxon>
        <taxon>Viridiplantae</taxon>
        <taxon>Streptophyta</taxon>
        <taxon>Embryophyta</taxon>
        <taxon>Tracheophyta</taxon>
        <taxon>Spermatophyta</taxon>
        <taxon>Magnoliopsida</taxon>
        <taxon>Liliopsida</taxon>
        <taxon>Poales</taxon>
        <taxon>Poaceae</taxon>
        <taxon>PACMAD clade</taxon>
        <taxon>Panicoideae</taxon>
        <taxon>Panicodae</taxon>
        <taxon>Paniceae</taxon>
        <taxon>Cenchrinae</taxon>
        <taxon>Setaria</taxon>
    </lineage>
</organism>
<dbReference type="EMBL" id="AGNK02005140">
    <property type="status" value="NOT_ANNOTATED_CDS"/>
    <property type="molecule type" value="Genomic_DNA"/>
</dbReference>
<dbReference type="Gramene" id="KQK95327">
    <property type="protein sequence ID" value="KQK95327"/>
    <property type="gene ID" value="SETIT_027194mg"/>
</dbReference>
<dbReference type="Proteomes" id="UP000004995">
    <property type="component" value="Unassembled WGS sequence"/>
</dbReference>
<dbReference type="HOGENOM" id="CLU_2798806_0_0_1"/>
<dbReference type="EnsemblPlants" id="KQK95327">
    <property type="protein sequence ID" value="KQK95327"/>
    <property type="gene ID" value="SETIT_027194mg"/>
</dbReference>
<reference evidence="2" key="1">
    <citation type="journal article" date="2012" name="Nat. Biotechnol.">
        <title>Reference genome sequence of the model plant Setaria.</title>
        <authorList>
            <person name="Bennetzen J.L."/>
            <person name="Schmutz J."/>
            <person name="Wang H."/>
            <person name="Percifield R."/>
            <person name="Hawkins J."/>
            <person name="Pontaroli A.C."/>
            <person name="Estep M."/>
            <person name="Feng L."/>
            <person name="Vaughn J.N."/>
            <person name="Grimwood J."/>
            <person name="Jenkins J."/>
            <person name="Barry K."/>
            <person name="Lindquist E."/>
            <person name="Hellsten U."/>
            <person name="Deshpande S."/>
            <person name="Wang X."/>
            <person name="Wu X."/>
            <person name="Mitros T."/>
            <person name="Triplett J."/>
            <person name="Yang X."/>
            <person name="Ye C.Y."/>
            <person name="Mauro-Herrera M."/>
            <person name="Wang L."/>
            <person name="Li P."/>
            <person name="Sharma M."/>
            <person name="Sharma R."/>
            <person name="Ronald P.C."/>
            <person name="Panaud O."/>
            <person name="Kellogg E.A."/>
            <person name="Brutnell T.P."/>
            <person name="Doust A.N."/>
            <person name="Tuskan G.A."/>
            <person name="Rokhsar D."/>
            <person name="Devos K.M."/>
        </authorList>
    </citation>
    <scope>NUCLEOTIDE SEQUENCE [LARGE SCALE GENOMIC DNA]</scope>
    <source>
        <strain evidence="2">cv. Yugu1</strain>
    </source>
</reference>
<accession>K3ZKT8</accession>
<dbReference type="AlphaFoldDB" id="K3ZKT8"/>
<evidence type="ECO:0000313" key="2">
    <source>
        <dbReference type="Proteomes" id="UP000004995"/>
    </source>
</evidence>
<evidence type="ECO:0000313" key="1">
    <source>
        <dbReference type="EnsemblPlants" id="KQK95327"/>
    </source>
</evidence>
<sequence length="68" mass="8015">MFKEDEVSLIAHHLFHELLDEFAFGNHHYTFHFKEIFGTSMLCTIVCAQLIQQAPNKVLVFERVDQLH</sequence>
<keyword evidence="2" id="KW-1185">Reference proteome</keyword>
<dbReference type="InParanoid" id="K3ZKT8"/>
<name>K3ZKT8_SETIT</name>
<reference evidence="1" key="2">
    <citation type="submission" date="2018-08" db="UniProtKB">
        <authorList>
            <consortium name="EnsemblPlants"/>
        </authorList>
    </citation>
    <scope>IDENTIFICATION</scope>
    <source>
        <strain evidence="1">Yugu1</strain>
    </source>
</reference>